<dbReference type="EMBL" id="AVOT02103435">
    <property type="protein sequence ID" value="MBW0578738.1"/>
    <property type="molecule type" value="Genomic_DNA"/>
</dbReference>
<gene>
    <name evidence="2" type="ORF">O181_118453</name>
</gene>
<reference evidence="2" key="1">
    <citation type="submission" date="2021-03" db="EMBL/GenBank/DDBJ databases">
        <title>Draft genome sequence of rust myrtle Austropuccinia psidii MF-1, a brazilian biotype.</title>
        <authorList>
            <person name="Quecine M.C."/>
            <person name="Pachon D.M.R."/>
            <person name="Bonatelli M.L."/>
            <person name="Correr F.H."/>
            <person name="Franceschini L.M."/>
            <person name="Leite T.F."/>
            <person name="Margarido G.R.A."/>
            <person name="Almeida C.A."/>
            <person name="Ferrarezi J.A."/>
            <person name="Labate C.A."/>
        </authorList>
    </citation>
    <scope>NUCLEOTIDE SEQUENCE</scope>
    <source>
        <strain evidence="2">MF-1</strain>
    </source>
</reference>
<sequence length="148" mass="15685">MSPNIPLTTPIASSMNVSGLNIDRGNATSQTSSTRWIPNISITTIPPNPTNTQIHVSVGPGSTPGISSKANSQDCRLNPGQNPVASQERFGKSKQTTLKIPTGSQLHVGHEKGVDGGWHKRPFENVSWSGLSEGNPGLTLHQSMSFGF</sequence>
<proteinExistence type="predicted"/>
<comment type="caution">
    <text evidence="2">The sequence shown here is derived from an EMBL/GenBank/DDBJ whole genome shotgun (WGS) entry which is preliminary data.</text>
</comment>
<evidence type="ECO:0000256" key="1">
    <source>
        <dbReference type="SAM" id="MobiDB-lite"/>
    </source>
</evidence>
<protein>
    <submittedName>
        <fullName evidence="2">Uncharacterized protein</fullName>
    </submittedName>
</protein>
<evidence type="ECO:0000313" key="3">
    <source>
        <dbReference type="Proteomes" id="UP000765509"/>
    </source>
</evidence>
<name>A0A9Q3KC99_9BASI</name>
<accession>A0A9Q3KC99</accession>
<dbReference type="AlphaFoldDB" id="A0A9Q3KC99"/>
<feature type="region of interest" description="Disordered" evidence="1">
    <location>
        <begin position="58"/>
        <end position="94"/>
    </location>
</feature>
<dbReference type="Proteomes" id="UP000765509">
    <property type="component" value="Unassembled WGS sequence"/>
</dbReference>
<organism evidence="2 3">
    <name type="scientific">Austropuccinia psidii MF-1</name>
    <dbReference type="NCBI Taxonomy" id="1389203"/>
    <lineage>
        <taxon>Eukaryota</taxon>
        <taxon>Fungi</taxon>
        <taxon>Dikarya</taxon>
        <taxon>Basidiomycota</taxon>
        <taxon>Pucciniomycotina</taxon>
        <taxon>Pucciniomycetes</taxon>
        <taxon>Pucciniales</taxon>
        <taxon>Sphaerophragmiaceae</taxon>
        <taxon>Austropuccinia</taxon>
    </lineage>
</organism>
<keyword evidence="3" id="KW-1185">Reference proteome</keyword>
<feature type="compositionally biased region" description="Polar residues" evidence="1">
    <location>
        <begin position="64"/>
        <end position="85"/>
    </location>
</feature>
<evidence type="ECO:0000313" key="2">
    <source>
        <dbReference type="EMBL" id="MBW0578738.1"/>
    </source>
</evidence>